<dbReference type="Pfam" id="PF14695">
    <property type="entry name" value="LINES_C"/>
    <property type="match status" value="1"/>
</dbReference>
<dbReference type="OrthoDB" id="8251209at2759"/>
<reference evidence="2" key="2">
    <citation type="submission" date="2017-06" db="EMBL/GenBank/DDBJ databases">
        <title>WGS assembly of Brachypodium distachyon.</title>
        <authorList>
            <consortium name="The International Brachypodium Initiative"/>
            <person name="Lucas S."/>
            <person name="Harmon-Smith M."/>
            <person name="Lail K."/>
            <person name="Tice H."/>
            <person name="Grimwood J."/>
            <person name="Bruce D."/>
            <person name="Barry K."/>
            <person name="Shu S."/>
            <person name="Lindquist E."/>
            <person name="Wang M."/>
            <person name="Pitluck S."/>
            <person name="Vogel J.P."/>
            <person name="Garvin D.F."/>
            <person name="Mockler T.C."/>
            <person name="Schmutz J."/>
            <person name="Rokhsar D."/>
            <person name="Bevan M.W."/>
        </authorList>
    </citation>
    <scope>NUCLEOTIDE SEQUENCE</scope>
    <source>
        <strain evidence="2">Bd21</strain>
    </source>
</reference>
<dbReference type="PANTHER" id="PTHR16057">
    <property type="entry name" value="WINS1, 2 PROTEIN"/>
    <property type="match status" value="1"/>
</dbReference>
<proteinExistence type="predicted"/>
<evidence type="ECO:0000313" key="2">
    <source>
        <dbReference type="EMBL" id="PNT76835.1"/>
    </source>
</evidence>
<dbReference type="EnsemblPlants" id="PNT76835">
    <property type="protein sequence ID" value="PNT76835"/>
    <property type="gene ID" value="BRADI_1g54220v3"/>
</dbReference>
<gene>
    <name evidence="3" type="primary">LOC100841493</name>
    <name evidence="2" type="ORF">BRADI_1g54220v3</name>
</gene>
<dbReference type="FunCoup" id="A0A2K2DRC9">
    <property type="interactions" value="1193"/>
</dbReference>
<name>A0A2K2DRC9_BRADI</name>
<dbReference type="ExpressionAtlas" id="A0A2K2DRC9">
    <property type="expression patterns" value="baseline"/>
</dbReference>
<evidence type="ECO:0000313" key="4">
    <source>
        <dbReference type="Proteomes" id="UP000008810"/>
    </source>
</evidence>
<protein>
    <recommendedName>
        <fullName evidence="1">Protein Lines C-terminal domain-containing protein</fullName>
    </recommendedName>
</protein>
<evidence type="ECO:0000259" key="1">
    <source>
        <dbReference type="Pfam" id="PF14695"/>
    </source>
</evidence>
<dbReference type="Gramene" id="PNT76835">
    <property type="protein sequence ID" value="PNT76835"/>
    <property type="gene ID" value="BRADI_1g54220v3"/>
</dbReference>
<dbReference type="PANTHER" id="PTHR16057:SF1">
    <property type="entry name" value="PROTEIN LINES HOMOLOG 1"/>
    <property type="match status" value="1"/>
</dbReference>
<dbReference type="AlphaFoldDB" id="A0A2K2DRC9"/>
<organism evidence="2">
    <name type="scientific">Brachypodium distachyon</name>
    <name type="common">Purple false brome</name>
    <name type="synonym">Trachynia distachya</name>
    <dbReference type="NCBI Taxonomy" id="15368"/>
    <lineage>
        <taxon>Eukaryota</taxon>
        <taxon>Viridiplantae</taxon>
        <taxon>Streptophyta</taxon>
        <taxon>Embryophyta</taxon>
        <taxon>Tracheophyta</taxon>
        <taxon>Spermatophyta</taxon>
        <taxon>Magnoliopsida</taxon>
        <taxon>Liliopsida</taxon>
        <taxon>Poales</taxon>
        <taxon>Poaceae</taxon>
        <taxon>BOP clade</taxon>
        <taxon>Pooideae</taxon>
        <taxon>Stipodae</taxon>
        <taxon>Brachypodieae</taxon>
        <taxon>Brachypodium</taxon>
    </lineage>
</organism>
<dbReference type="InterPro" id="IPR024875">
    <property type="entry name" value="Protein_Lines"/>
</dbReference>
<sequence length="748" mass="85792">MHLEEQALHLSIEQRLHELRSSRQSGSSELRFLLAKTVLTYLVKRSSAQFELRSMDSSREEMEQRRRWPERQHLARLCDLVAVNLLSHLEPARRPQLSREDERGVLLALSRVNRAIRRWDEEEEEEQGCESDQEAVSCSEEAHSCCLPPDQLFDDGFSCLANIVSILVGLQRFCSDYVKHSAGSILIAISNSLMKFEAVWVPFVELVWAATHAVSTCADNYVPCTIDVTSCSGKGSICYSSDVESIRHDITTASTSITSFMAVLKLRCLNTSLQIMANLFRVLHAILKILKLNDSELKDDFICRSIHHIHKLHGDPCYQPNAEELVSLVKVDRHNLSKDSEQFGIVSGSLLQLLCSIVEQRDMEDTDHRDMLVKLVDVIPRLASFLQEQKDIPKSLSQYSKHKILMLMIRLKPHMQQNCSHIVCWLKLLRHHFQDLLHEPMSQHITKLENCLEGSPFLLSVVGLGVLQDKSTRHLQRQALYLFLSCCIFLACSGNDSRPQCSCKRDEFCHNVQGCTDHCNCFGLSEISDWFHRYCLDKIFDSNSSADIVLCFLQLYMEEDDMLFIILLKLLDAPVISLEIESMETKWTSELIGAKLFSIIFDPVHIFHVLLSVLHYDHLLLVDYLISKDVGVYCAQYLLRCLRLVSQCWDAFVDDSVYEAKIQKLNCKRRRSLKDINSIRDSSTEGTKLGSSCDKESKSKQQLFQSAKVCVLSLKRTLEDLHKKDLFPYDPKPLLRRLARFQELCEQC</sequence>
<accession>A0A2K2DRC9</accession>
<evidence type="ECO:0000313" key="3">
    <source>
        <dbReference type="EnsemblPlants" id="PNT76835"/>
    </source>
</evidence>
<keyword evidence="4" id="KW-1185">Reference proteome</keyword>
<feature type="domain" description="Protein Lines C-terminal" evidence="1">
    <location>
        <begin position="708"/>
        <end position="743"/>
    </location>
</feature>
<dbReference type="Proteomes" id="UP000008810">
    <property type="component" value="Chromosome 1"/>
</dbReference>
<reference evidence="3" key="3">
    <citation type="submission" date="2018-08" db="UniProtKB">
        <authorList>
            <consortium name="EnsemblPlants"/>
        </authorList>
    </citation>
    <scope>IDENTIFICATION</scope>
    <source>
        <strain evidence="3">cv. Bd21</strain>
    </source>
</reference>
<dbReference type="EMBL" id="CM000880">
    <property type="protein sequence ID" value="PNT76835.1"/>
    <property type="molecule type" value="Genomic_DNA"/>
</dbReference>
<reference evidence="2 3" key="1">
    <citation type="journal article" date="2010" name="Nature">
        <title>Genome sequencing and analysis of the model grass Brachypodium distachyon.</title>
        <authorList>
            <consortium name="International Brachypodium Initiative"/>
        </authorList>
    </citation>
    <scope>NUCLEOTIDE SEQUENCE [LARGE SCALE GENOMIC DNA]</scope>
    <source>
        <strain evidence="2 3">Bd21</strain>
    </source>
</reference>
<dbReference type="STRING" id="15368.A0A2K2DRC9"/>
<dbReference type="InterPro" id="IPR029415">
    <property type="entry name" value="Lines_C"/>
</dbReference>